<dbReference type="PANTHER" id="PTHR45138:SF9">
    <property type="entry name" value="DIGUANYLATE CYCLASE DGCM-RELATED"/>
    <property type="match status" value="1"/>
</dbReference>
<feature type="transmembrane region" description="Helical" evidence="4">
    <location>
        <begin position="220"/>
        <end position="236"/>
    </location>
</feature>
<evidence type="ECO:0000256" key="2">
    <source>
        <dbReference type="ARBA" id="ARBA00012528"/>
    </source>
</evidence>
<feature type="transmembrane region" description="Helical" evidence="4">
    <location>
        <begin position="12"/>
        <end position="33"/>
    </location>
</feature>
<dbReference type="CDD" id="cd01949">
    <property type="entry name" value="GGDEF"/>
    <property type="match status" value="1"/>
</dbReference>
<evidence type="ECO:0000256" key="3">
    <source>
        <dbReference type="ARBA" id="ARBA00034247"/>
    </source>
</evidence>
<dbReference type="EC" id="2.7.7.65" evidence="2"/>
<evidence type="ECO:0000256" key="4">
    <source>
        <dbReference type="SAM" id="Phobius"/>
    </source>
</evidence>
<reference evidence="6 7" key="1">
    <citation type="submission" date="2014-02" db="EMBL/GenBank/DDBJ databases">
        <title>Comparative genomics and transcriptomics to identify genetic mechanisms underlying the emergence of carbapenem resistant Acinetobacter baumannii (CRAb).</title>
        <authorList>
            <person name="Harris A.D."/>
            <person name="Johnson K.J."/>
            <person name="George J."/>
            <person name="Shefchek K."/>
            <person name="Daugherty S.C."/>
            <person name="Parankush S."/>
            <person name="Sadzewicz L."/>
            <person name="Tallon L."/>
            <person name="Sengamalay N."/>
            <person name="Hazen T.H."/>
            <person name="Rasko D.A."/>
        </authorList>
    </citation>
    <scope>NUCLEOTIDE SEQUENCE [LARGE SCALE GENOMIC DNA]</scope>
    <source>
        <strain evidence="6 7">1295743</strain>
    </source>
</reference>
<dbReference type="InterPro" id="IPR050469">
    <property type="entry name" value="Diguanylate_Cyclase"/>
</dbReference>
<dbReference type="PANTHER" id="PTHR45138">
    <property type="entry name" value="REGULATORY COMPONENTS OF SENSORY TRANSDUCTION SYSTEM"/>
    <property type="match status" value="1"/>
</dbReference>
<dbReference type="EMBL" id="JEWH01000009">
    <property type="protein sequence ID" value="EXB06670.1"/>
    <property type="molecule type" value="Genomic_DNA"/>
</dbReference>
<comment type="caution">
    <text evidence="6">The sequence shown here is derived from an EMBL/GenBank/DDBJ whole genome shotgun (WGS) entry which is preliminary data.</text>
</comment>
<feature type="transmembrane region" description="Helical" evidence="4">
    <location>
        <begin position="85"/>
        <end position="109"/>
    </location>
</feature>
<dbReference type="FunFam" id="3.30.70.270:FF:000001">
    <property type="entry name" value="Diguanylate cyclase domain protein"/>
    <property type="match status" value="1"/>
</dbReference>
<dbReference type="Gene3D" id="3.30.70.270">
    <property type="match status" value="1"/>
</dbReference>
<dbReference type="GO" id="GO:1902201">
    <property type="term" value="P:negative regulation of bacterial-type flagellum-dependent cell motility"/>
    <property type="evidence" value="ECO:0007669"/>
    <property type="project" value="TreeGrafter"/>
</dbReference>
<evidence type="ECO:0000259" key="5">
    <source>
        <dbReference type="PROSITE" id="PS50887"/>
    </source>
</evidence>
<feature type="domain" description="GGDEF" evidence="5">
    <location>
        <begin position="339"/>
        <end position="473"/>
    </location>
</feature>
<dbReference type="PROSITE" id="PS50887">
    <property type="entry name" value="GGDEF"/>
    <property type="match status" value="1"/>
</dbReference>
<dbReference type="GO" id="GO:0005886">
    <property type="term" value="C:plasma membrane"/>
    <property type="evidence" value="ECO:0007669"/>
    <property type="project" value="TreeGrafter"/>
</dbReference>
<dbReference type="InterPro" id="IPR000160">
    <property type="entry name" value="GGDEF_dom"/>
</dbReference>
<evidence type="ECO:0000256" key="1">
    <source>
        <dbReference type="ARBA" id="ARBA00001946"/>
    </source>
</evidence>
<gene>
    <name evidence="6" type="ORF">J512_1081</name>
</gene>
<evidence type="ECO:0000313" key="6">
    <source>
        <dbReference type="EMBL" id="EXB06670.1"/>
    </source>
</evidence>
<feature type="transmembrane region" description="Helical" evidence="4">
    <location>
        <begin position="275"/>
        <end position="297"/>
    </location>
</feature>
<dbReference type="AlphaFoldDB" id="A0A009HUJ2"/>
<dbReference type="InterPro" id="IPR043128">
    <property type="entry name" value="Rev_trsase/Diguanyl_cyclase"/>
</dbReference>
<organism evidence="6 7">
    <name type="scientific">Acinetobacter baumannii (strain 1295743)</name>
    <dbReference type="NCBI Taxonomy" id="1310613"/>
    <lineage>
        <taxon>Bacteria</taxon>
        <taxon>Pseudomonadati</taxon>
        <taxon>Pseudomonadota</taxon>
        <taxon>Gammaproteobacteria</taxon>
        <taxon>Moraxellales</taxon>
        <taxon>Moraxellaceae</taxon>
        <taxon>Acinetobacter</taxon>
        <taxon>Acinetobacter calcoaceticus/baumannii complex</taxon>
    </lineage>
</organism>
<comment type="cofactor">
    <cofactor evidence="1">
        <name>Mg(2+)</name>
        <dbReference type="ChEBI" id="CHEBI:18420"/>
    </cofactor>
</comment>
<dbReference type="GO" id="GO:0043709">
    <property type="term" value="P:cell adhesion involved in single-species biofilm formation"/>
    <property type="evidence" value="ECO:0007669"/>
    <property type="project" value="TreeGrafter"/>
</dbReference>
<feature type="transmembrane region" description="Helical" evidence="4">
    <location>
        <begin position="167"/>
        <end position="184"/>
    </location>
</feature>
<name>A0A009HUJ2_ACIB9</name>
<sequence>MPYSLREFSFSTSLKFFLLFTIIITLCCFIGIASRPLSFLAFFWPANSVFLGLLLRFPQTRQIGSFAGAFTGYMIADLVNGTPLFLTLILTISNYLYVVTTLALAILFNRHIKAAYQGYSYLLLFALCGIGSITGAFFAATFVPMFNTKFMIGSFWAEFGYWVTSELQNALLLLPIILNIPPYLKIKNYLKGNRIYIKAIDFLPLFAVLISIGVSYYDSGPGSLLYPIAALIWCAIRYKPIIVALITSFTSAYIIYHVSGHYLLLYPQDYLSNTISIRIGLIMMTIAPLTVSSISALHSELIQKLQHAIAHDELTSSLTRRQFLQSVRLLQEKVQKENKTSAFFMLDVDHFKKVNDSYGHLIGDRALQTCVTTIQNILHPHDLLGRFGGEEFAIFIPDTTRETAFELAERIRIQISQQPIYVYGKLPIFVQVSIGISLYSPSYHRSIESLFKEADDALYQAKRQGRNRVFISL</sequence>
<dbReference type="Proteomes" id="UP000020595">
    <property type="component" value="Unassembled WGS sequence"/>
</dbReference>
<accession>A0A009HUJ2</accession>
<dbReference type="SUPFAM" id="SSF55073">
    <property type="entry name" value="Nucleotide cyclase"/>
    <property type="match status" value="1"/>
</dbReference>
<feature type="transmembrane region" description="Helical" evidence="4">
    <location>
        <begin position="243"/>
        <end position="263"/>
    </location>
</feature>
<keyword evidence="4" id="KW-1133">Transmembrane helix</keyword>
<proteinExistence type="predicted"/>
<evidence type="ECO:0000313" key="7">
    <source>
        <dbReference type="Proteomes" id="UP000020595"/>
    </source>
</evidence>
<feature type="transmembrane region" description="Helical" evidence="4">
    <location>
        <begin position="39"/>
        <end position="56"/>
    </location>
</feature>
<feature type="transmembrane region" description="Helical" evidence="4">
    <location>
        <begin position="196"/>
        <end position="214"/>
    </location>
</feature>
<dbReference type="Pfam" id="PF00990">
    <property type="entry name" value="GGDEF"/>
    <property type="match status" value="1"/>
</dbReference>
<dbReference type="RefSeq" id="WP_004842268.1">
    <property type="nucleotide sequence ID" value="NZ_JEWH01000009.1"/>
</dbReference>
<dbReference type="NCBIfam" id="TIGR00254">
    <property type="entry name" value="GGDEF"/>
    <property type="match status" value="1"/>
</dbReference>
<dbReference type="SMART" id="SM00267">
    <property type="entry name" value="GGDEF"/>
    <property type="match status" value="1"/>
</dbReference>
<dbReference type="InterPro" id="IPR029787">
    <property type="entry name" value="Nucleotide_cyclase"/>
</dbReference>
<keyword evidence="4" id="KW-0812">Transmembrane</keyword>
<protein>
    <recommendedName>
        <fullName evidence="2">diguanylate cyclase</fullName>
        <ecNumber evidence="2">2.7.7.65</ecNumber>
    </recommendedName>
</protein>
<dbReference type="GO" id="GO:0052621">
    <property type="term" value="F:diguanylate cyclase activity"/>
    <property type="evidence" value="ECO:0007669"/>
    <property type="project" value="UniProtKB-EC"/>
</dbReference>
<keyword evidence="4" id="KW-0472">Membrane</keyword>
<comment type="catalytic activity">
    <reaction evidence="3">
        <text>2 GTP = 3',3'-c-di-GMP + 2 diphosphate</text>
        <dbReference type="Rhea" id="RHEA:24898"/>
        <dbReference type="ChEBI" id="CHEBI:33019"/>
        <dbReference type="ChEBI" id="CHEBI:37565"/>
        <dbReference type="ChEBI" id="CHEBI:58805"/>
        <dbReference type="EC" id="2.7.7.65"/>
    </reaction>
</comment>
<dbReference type="PATRIC" id="fig|1310613.3.peg.1034"/>
<feature type="transmembrane region" description="Helical" evidence="4">
    <location>
        <begin position="121"/>
        <end position="147"/>
    </location>
</feature>